<dbReference type="Gene3D" id="1.10.800.10">
    <property type="entry name" value="Aromatic amino acid hydroxylase"/>
    <property type="match status" value="1"/>
</dbReference>
<dbReference type="Pfam" id="PF00351">
    <property type="entry name" value="Biopterin_H"/>
    <property type="match status" value="1"/>
</dbReference>
<dbReference type="InterPro" id="IPR036951">
    <property type="entry name" value="ArAA_hydroxylase_sf"/>
</dbReference>
<dbReference type="GO" id="GO:0004505">
    <property type="term" value="F:phenylalanine 4-monooxygenase activity"/>
    <property type="evidence" value="ECO:0007669"/>
    <property type="project" value="UniProtKB-EC"/>
</dbReference>
<comment type="cofactor">
    <cofactor evidence="1">
        <name>Fe(2+)</name>
        <dbReference type="ChEBI" id="CHEBI:29033"/>
    </cofactor>
</comment>
<dbReference type="GO" id="GO:0005506">
    <property type="term" value="F:iron ion binding"/>
    <property type="evidence" value="ECO:0007669"/>
    <property type="project" value="InterPro"/>
</dbReference>
<evidence type="ECO:0000256" key="5">
    <source>
        <dbReference type="ARBA" id="ARBA00023002"/>
    </source>
</evidence>
<keyword evidence="4" id="KW-0479">Metal-binding</keyword>
<dbReference type="SUPFAM" id="SSF56534">
    <property type="entry name" value="Aromatic aminoacid monoxygenases, catalytic and oligomerization domains"/>
    <property type="match status" value="1"/>
</dbReference>
<sequence>MNASDIGNTFEYVNKFNGSRPGSSPSINGCQAILFSVHDKAGGLAIALKIFKDAGINLVHIESRPSRRYGDRYEFFVLASKPCGSIKDALEHLKNSGADPMIMNLSNPPEAMNGVPWFPRSLTDLDQFANQILSYGAELESNHPGFTDPVYRARRKECADIAYNYRQ</sequence>
<evidence type="ECO:0000259" key="8">
    <source>
        <dbReference type="PROSITE" id="PS51410"/>
    </source>
</evidence>
<evidence type="ECO:0000313" key="10">
    <source>
        <dbReference type="EMBL" id="TPP65784.1"/>
    </source>
</evidence>
<proteinExistence type="inferred from homology"/>
<dbReference type="EC" id="1.14.16.1" evidence="3"/>
<organism evidence="10 11">
    <name type="scientific">Fasciola gigantica</name>
    <name type="common">Giant liver fluke</name>
    <dbReference type="NCBI Taxonomy" id="46835"/>
    <lineage>
        <taxon>Eukaryota</taxon>
        <taxon>Metazoa</taxon>
        <taxon>Spiralia</taxon>
        <taxon>Lophotrochozoa</taxon>
        <taxon>Platyhelminthes</taxon>
        <taxon>Trematoda</taxon>
        <taxon>Digenea</taxon>
        <taxon>Plagiorchiida</taxon>
        <taxon>Echinostomata</taxon>
        <taxon>Echinostomatoidea</taxon>
        <taxon>Fasciolidae</taxon>
        <taxon>Fasciola</taxon>
    </lineage>
</organism>
<gene>
    <name evidence="10" type="ORF">FGIG_07568</name>
</gene>
<dbReference type="PANTHER" id="PTHR11473">
    <property type="entry name" value="AROMATIC AMINO ACID HYDROXYLASE"/>
    <property type="match status" value="1"/>
</dbReference>
<dbReference type="OrthoDB" id="983542at2759"/>
<dbReference type="InterPro" id="IPR019774">
    <property type="entry name" value="Aromatic-AA_hydroxylase_C"/>
</dbReference>
<comment type="similarity">
    <text evidence="2">Belongs to the biopterin-dependent aromatic amino acid hydroxylase family.</text>
</comment>
<feature type="domain" description="ACT" evidence="9">
    <location>
        <begin position="32"/>
        <end position="110"/>
    </location>
</feature>
<dbReference type="Pfam" id="PF01842">
    <property type="entry name" value="ACT"/>
    <property type="match status" value="1"/>
</dbReference>
<dbReference type="PROSITE" id="PS51671">
    <property type="entry name" value="ACT"/>
    <property type="match status" value="1"/>
</dbReference>
<dbReference type="STRING" id="46835.A0A504YWC4"/>
<dbReference type="EMBL" id="SUNJ01002689">
    <property type="protein sequence ID" value="TPP65784.1"/>
    <property type="molecule type" value="Genomic_DNA"/>
</dbReference>
<evidence type="ECO:0000313" key="11">
    <source>
        <dbReference type="Proteomes" id="UP000316759"/>
    </source>
</evidence>
<keyword evidence="5" id="KW-0560">Oxidoreductase</keyword>
<evidence type="ECO:0000259" key="9">
    <source>
        <dbReference type="PROSITE" id="PS51671"/>
    </source>
</evidence>
<comment type="caution">
    <text evidence="10">The sequence shown here is derived from an EMBL/GenBank/DDBJ whole genome shotgun (WGS) entry which is preliminary data.</text>
</comment>
<dbReference type="InterPro" id="IPR002912">
    <property type="entry name" value="ACT_dom"/>
</dbReference>
<dbReference type="Proteomes" id="UP000316759">
    <property type="component" value="Unassembled WGS sequence"/>
</dbReference>
<dbReference type="PANTHER" id="PTHR11473:SF24">
    <property type="entry name" value="PHENYLALANINE-4-HYDROXYLASE"/>
    <property type="match status" value="1"/>
</dbReference>
<keyword evidence="11" id="KW-1185">Reference proteome</keyword>
<dbReference type="InterPro" id="IPR045865">
    <property type="entry name" value="ACT-like_dom_sf"/>
</dbReference>
<evidence type="ECO:0000256" key="2">
    <source>
        <dbReference type="ARBA" id="ARBA00009712"/>
    </source>
</evidence>
<dbReference type="SUPFAM" id="SSF55021">
    <property type="entry name" value="ACT-like"/>
    <property type="match status" value="1"/>
</dbReference>
<evidence type="ECO:0000256" key="1">
    <source>
        <dbReference type="ARBA" id="ARBA00001954"/>
    </source>
</evidence>
<accession>A0A504YWC4</accession>
<evidence type="ECO:0000256" key="4">
    <source>
        <dbReference type="ARBA" id="ARBA00022723"/>
    </source>
</evidence>
<keyword evidence="6" id="KW-0408">Iron</keyword>
<reference evidence="10 11" key="1">
    <citation type="submission" date="2019-04" db="EMBL/GenBank/DDBJ databases">
        <title>Annotation for the trematode Fasciola gigantica.</title>
        <authorList>
            <person name="Choi Y.-J."/>
        </authorList>
    </citation>
    <scope>NUCLEOTIDE SEQUENCE [LARGE SCALE GENOMIC DNA]</scope>
    <source>
        <strain evidence="10">Uganda_cow_1</strain>
    </source>
</reference>
<feature type="domain" description="Biopterin-dependent aromatic amino acid hydroxylase family profile" evidence="8">
    <location>
        <begin position="103"/>
        <end position="167"/>
    </location>
</feature>
<name>A0A504YWC4_FASGI</name>
<keyword evidence="7 10" id="KW-0503">Monooxygenase</keyword>
<protein>
    <recommendedName>
        <fullName evidence="3">phenylalanine 4-monooxygenase</fullName>
        <ecNumber evidence="3">1.14.16.1</ecNumber>
    </recommendedName>
</protein>
<dbReference type="AlphaFoldDB" id="A0A504YWC4"/>
<evidence type="ECO:0000256" key="3">
    <source>
        <dbReference type="ARBA" id="ARBA00011995"/>
    </source>
</evidence>
<evidence type="ECO:0000256" key="7">
    <source>
        <dbReference type="ARBA" id="ARBA00023033"/>
    </source>
</evidence>
<dbReference type="CDD" id="cd04904">
    <property type="entry name" value="ACT_AAAH"/>
    <property type="match status" value="1"/>
</dbReference>
<dbReference type="InterPro" id="IPR001273">
    <property type="entry name" value="ArAA_hydroxylase"/>
</dbReference>
<evidence type="ECO:0000256" key="6">
    <source>
        <dbReference type="ARBA" id="ARBA00023004"/>
    </source>
</evidence>
<dbReference type="PROSITE" id="PS51410">
    <property type="entry name" value="BH4_AAA_HYDROXYL_2"/>
    <property type="match status" value="1"/>
</dbReference>
<dbReference type="InterPro" id="IPR036329">
    <property type="entry name" value="Aro-AA_hydroxylase_C_sf"/>
</dbReference>